<evidence type="ECO:0000313" key="2">
    <source>
        <dbReference type="Proteomes" id="UP000267164"/>
    </source>
</evidence>
<evidence type="ECO:0008006" key="3">
    <source>
        <dbReference type="Google" id="ProtNLM"/>
    </source>
</evidence>
<gene>
    <name evidence="1" type="ORF">D7D52_24160</name>
</gene>
<sequence length="94" mass="10859">MVDIDWTPDELEALRAALRMNKVEFCKRIGVTARAHRDWLTGQTQNMREANRRQLFEVLADAEPEQRARFWELVRKGTATLATDEQNTEGVASK</sequence>
<dbReference type="EMBL" id="CP032568">
    <property type="protein sequence ID" value="AYF76402.1"/>
    <property type="molecule type" value="Genomic_DNA"/>
</dbReference>
<dbReference type="OrthoDB" id="4518481at2"/>
<dbReference type="GO" id="GO:0003677">
    <property type="term" value="F:DNA binding"/>
    <property type="evidence" value="ECO:0007669"/>
    <property type="project" value="InterPro"/>
</dbReference>
<dbReference type="AlphaFoldDB" id="A0A386ZEU8"/>
<accession>A0A386ZEU8</accession>
<keyword evidence="2" id="KW-1185">Reference proteome</keyword>
<protein>
    <recommendedName>
        <fullName evidence="3">XRE family transcriptional regulator</fullName>
    </recommendedName>
</protein>
<dbReference type="Gene3D" id="1.10.260.40">
    <property type="entry name" value="lambda repressor-like DNA-binding domains"/>
    <property type="match status" value="1"/>
</dbReference>
<dbReference type="RefSeq" id="WP_120739884.1">
    <property type="nucleotide sequence ID" value="NZ_CP032568.1"/>
</dbReference>
<proteinExistence type="predicted"/>
<reference evidence="1 2" key="1">
    <citation type="submission" date="2018-09" db="EMBL/GenBank/DDBJ databases">
        <title>Nocardia yunnanensis sp. nov., an actinomycete isolated from a soil sample.</title>
        <authorList>
            <person name="Zhang J."/>
        </authorList>
    </citation>
    <scope>NUCLEOTIDE SEQUENCE [LARGE SCALE GENOMIC DNA]</scope>
    <source>
        <strain evidence="1 2">CFHS0054</strain>
    </source>
</reference>
<name>A0A386ZEU8_9NOCA</name>
<organism evidence="1 2">
    <name type="scientific">Nocardia yunnanensis</name>
    <dbReference type="NCBI Taxonomy" id="2382165"/>
    <lineage>
        <taxon>Bacteria</taxon>
        <taxon>Bacillati</taxon>
        <taxon>Actinomycetota</taxon>
        <taxon>Actinomycetes</taxon>
        <taxon>Mycobacteriales</taxon>
        <taxon>Nocardiaceae</taxon>
        <taxon>Nocardia</taxon>
    </lineage>
</organism>
<dbReference type="Proteomes" id="UP000267164">
    <property type="component" value="Chromosome"/>
</dbReference>
<evidence type="ECO:0000313" key="1">
    <source>
        <dbReference type="EMBL" id="AYF76402.1"/>
    </source>
</evidence>
<dbReference type="KEGG" id="nyu:D7D52_24160"/>
<dbReference type="InterPro" id="IPR010982">
    <property type="entry name" value="Lambda_DNA-bd_dom_sf"/>
</dbReference>